<comment type="caution">
    <text evidence="1">The sequence shown here is derived from an EMBL/GenBank/DDBJ whole genome shotgun (WGS) entry which is preliminary data.</text>
</comment>
<organism evidence="1 2">
    <name type="scientific">Fusarium gaditjirri</name>
    <dbReference type="NCBI Taxonomy" id="282569"/>
    <lineage>
        <taxon>Eukaryota</taxon>
        <taxon>Fungi</taxon>
        <taxon>Dikarya</taxon>
        <taxon>Ascomycota</taxon>
        <taxon>Pezizomycotina</taxon>
        <taxon>Sordariomycetes</taxon>
        <taxon>Hypocreomycetidae</taxon>
        <taxon>Hypocreales</taxon>
        <taxon>Nectriaceae</taxon>
        <taxon>Fusarium</taxon>
        <taxon>Fusarium nisikadoi species complex</taxon>
    </lineage>
</organism>
<name>A0A8H4TA56_9HYPO</name>
<keyword evidence="2" id="KW-1185">Reference proteome</keyword>
<evidence type="ECO:0000313" key="2">
    <source>
        <dbReference type="Proteomes" id="UP000604273"/>
    </source>
</evidence>
<reference evidence="1" key="2">
    <citation type="submission" date="2020-05" db="EMBL/GenBank/DDBJ databases">
        <authorList>
            <person name="Kim H.-S."/>
            <person name="Proctor R.H."/>
            <person name="Brown D.W."/>
        </authorList>
    </citation>
    <scope>NUCLEOTIDE SEQUENCE</scope>
    <source>
        <strain evidence="1">NRRL 45417</strain>
    </source>
</reference>
<dbReference type="SUPFAM" id="SSF51197">
    <property type="entry name" value="Clavaminate synthase-like"/>
    <property type="match status" value="1"/>
</dbReference>
<dbReference type="Proteomes" id="UP000604273">
    <property type="component" value="Unassembled WGS sequence"/>
</dbReference>
<evidence type="ECO:0000313" key="1">
    <source>
        <dbReference type="EMBL" id="KAF4954210.1"/>
    </source>
</evidence>
<dbReference type="AlphaFoldDB" id="A0A8H4TA56"/>
<accession>A0A8H4TA56</accession>
<protein>
    <recommendedName>
        <fullName evidence="3">JmjC domain-containing protein</fullName>
    </recommendedName>
</protein>
<gene>
    <name evidence="1" type="ORF">FGADI_5423</name>
</gene>
<reference evidence="1" key="1">
    <citation type="journal article" date="2020" name="BMC Genomics">
        <title>Correction to: Identification and distribution of gene clusters required for synthesis of sphingolipid metabolism inhibitors in diverse species of the filamentous fungus Fusarium.</title>
        <authorList>
            <person name="Kim H.S."/>
            <person name="Lohmar J.M."/>
            <person name="Busman M."/>
            <person name="Brown D.W."/>
            <person name="Naumann T.A."/>
            <person name="Divon H.H."/>
            <person name="Lysoe E."/>
            <person name="Uhlig S."/>
            <person name="Proctor R.H."/>
        </authorList>
    </citation>
    <scope>NUCLEOTIDE SEQUENCE</scope>
    <source>
        <strain evidence="1">NRRL 45417</strain>
    </source>
</reference>
<evidence type="ECO:0008006" key="3">
    <source>
        <dbReference type="Google" id="ProtNLM"/>
    </source>
</evidence>
<dbReference type="EMBL" id="JABFAI010000124">
    <property type="protein sequence ID" value="KAF4954210.1"/>
    <property type="molecule type" value="Genomic_DNA"/>
</dbReference>
<proteinExistence type="predicted"/>
<dbReference type="OrthoDB" id="4161428at2759"/>
<sequence>MLELLAKVSIGRPVTAAEAWKPGRASEAIVLYNMAEAVELFHRGPLHNPVLVKAVTRAGQRMTISSVLDTLSMRGSLDLHDFSKQLEKSNDGSLINVHMPDRYPSAEAVRIFNERRNSGGLPVNLLNLGCLKENAIPAYDCLVFQLLASKGAAHLQHVGRLGVYTTALTEEGRKLWLVWPGLELEELGTHEVPDGGVAVLVDEGDMLIQPPNTLHAPIALEDTLMTGTMHWHSSHLLDILRHTKAQVIDPVLTNETMSRQFLPKVKSLLRQWEVDLADPTKTPLYTWPPAESLAECIKIVQWLDDGCKGCTRRSNGQDGEQAQGWAGLRAGNEEELAEQIMGQRG</sequence>